<evidence type="ECO:0000256" key="1">
    <source>
        <dbReference type="ARBA" id="ARBA00022679"/>
    </source>
</evidence>
<name>A0ABV9KWS3_9BACT</name>
<dbReference type="PANTHER" id="PTHR43420">
    <property type="entry name" value="ACETYLTRANSFERASE"/>
    <property type="match status" value="1"/>
</dbReference>
<protein>
    <submittedName>
        <fullName evidence="4">GNAT family N-acetyltransferase</fullName>
        <ecNumber evidence="4">2.3.-.-</ecNumber>
    </submittedName>
</protein>
<evidence type="ECO:0000256" key="2">
    <source>
        <dbReference type="ARBA" id="ARBA00023315"/>
    </source>
</evidence>
<keyword evidence="5" id="KW-1185">Reference proteome</keyword>
<dbReference type="Gene3D" id="3.40.630.30">
    <property type="match status" value="1"/>
</dbReference>
<reference evidence="5" key="1">
    <citation type="journal article" date="2019" name="Int. J. Syst. Evol. Microbiol.">
        <title>The Global Catalogue of Microorganisms (GCM) 10K type strain sequencing project: providing services to taxonomists for standard genome sequencing and annotation.</title>
        <authorList>
            <consortium name="The Broad Institute Genomics Platform"/>
            <consortium name="The Broad Institute Genome Sequencing Center for Infectious Disease"/>
            <person name="Wu L."/>
            <person name="Ma J."/>
        </authorList>
    </citation>
    <scope>NUCLEOTIDE SEQUENCE [LARGE SCALE GENOMIC DNA]</scope>
    <source>
        <strain evidence="5">CCUG 66188</strain>
    </source>
</reference>
<gene>
    <name evidence="4" type="ORF">ACFO6W_11015</name>
</gene>
<keyword evidence="1 4" id="KW-0808">Transferase</keyword>
<feature type="domain" description="N-acetyltransferase" evidence="3">
    <location>
        <begin position="100"/>
        <end position="237"/>
    </location>
</feature>
<dbReference type="InterPro" id="IPR000182">
    <property type="entry name" value="GNAT_dom"/>
</dbReference>
<dbReference type="EC" id="2.3.-.-" evidence="4"/>
<accession>A0ABV9KWS3</accession>
<proteinExistence type="predicted"/>
<evidence type="ECO:0000259" key="3">
    <source>
        <dbReference type="PROSITE" id="PS51186"/>
    </source>
</evidence>
<comment type="caution">
    <text evidence="4">The sequence shown here is derived from an EMBL/GenBank/DDBJ whole genome shotgun (WGS) entry which is preliminary data.</text>
</comment>
<keyword evidence="2 4" id="KW-0012">Acyltransferase</keyword>
<dbReference type="RefSeq" id="WP_379996318.1">
    <property type="nucleotide sequence ID" value="NZ_JBHSGN010000071.1"/>
</dbReference>
<dbReference type="GO" id="GO:0016746">
    <property type="term" value="F:acyltransferase activity"/>
    <property type="evidence" value="ECO:0007669"/>
    <property type="project" value="UniProtKB-KW"/>
</dbReference>
<dbReference type="Proteomes" id="UP001596023">
    <property type="component" value="Unassembled WGS sequence"/>
</dbReference>
<dbReference type="CDD" id="cd04301">
    <property type="entry name" value="NAT_SF"/>
    <property type="match status" value="1"/>
</dbReference>
<evidence type="ECO:0000313" key="5">
    <source>
        <dbReference type="Proteomes" id="UP001596023"/>
    </source>
</evidence>
<organism evidence="4 5">
    <name type="scientific">Dysgonomonas termitidis</name>
    <dbReference type="NCBI Taxonomy" id="1516126"/>
    <lineage>
        <taxon>Bacteria</taxon>
        <taxon>Pseudomonadati</taxon>
        <taxon>Bacteroidota</taxon>
        <taxon>Bacteroidia</taxon>
        <taxon>Bacteroidales</taxon>
        <taxon>Dysgonomonadaceae</taxon>
        <taxon>Dysgonomonas</taxon>
    </lineage>
</organism>
<dbReference type="InterPro" id="IPR050680">
    <property type="entry name" value="YpeA/RimI_acetyltransf"/>
</dbReference>
<dbReference type="InterPro" id="IPR016181">
    <property type="entry name" value="Acyl_CoA_acyltransferase"/>
</dbReference>
<dbReference type="SUPFAM" id="SSF55729">
    <property type="entry name" value="Acyl-CoA N-acyltransferases (Nat)"/>
    <property type="match status" value="1"/>
</dbReference>
<dbReference type="PROSITE" id="PS51186">
    <property type="entry name" value="GNAT"/>
    <property type="match status" value="1"/>
</dbReference>
<dbReference type="Pfam" id="PF00583">
    <property type="entry name" value="Acetyltransf_1"/>
    <property type="match status" value="1"/>
</dbReference>
<dbReference type="EMBL" id="JBHSGN010000071">
    <property type="protein sequence ID" value="MFC4674228.1"/>
    <property type="molecule type" value="Genomic_DNA"/>
</dbReference>
<evidence type="ECO:0000313" key="4">
    <source>
        <dbReference type="EMBL" id="MFC4674228.1"/>
    </source>
</evidence>
<sequence>MKIEYLEWDSNFFRKKIGRINCPEDEDTGSLPILLEQATQDGYDLIYCFGNESFYVERVLLNEFQGTLVDRKVVFSGSTQIEQDVPLSVKEYTDIEPDPVLIHLGYLSGAYSRYKLDSHFTEADFQYFYQTWIRNSLTKRIADKTFVAYENDCIIGFITVKKYPEYGQIGLIATDEPVQGKGYGKLLIDAVKKYLGNEGLPVLEVATQFDNKGACHFYERCGLSVNRISNIYHFWLK</sequence>